<feature type="domain" description="NAD(P)-binding" evidence="1">
    <location>
        <begin position="7"/>
        <end position="199"/>
    </location>
</feature>
<accession>A0A9X3ETT1</accession>
<dbReference type="InterPro" id="IPR016040">
    <property type="entry name" value="NAD(P)-bd_dom"/>
</dbReference>
<dbReference type="SUPFAM" id="SSF51735">
    <property type="entry name" value="NAD(P)-binding Rossmann-fold domains"/>
    <property type="match status" value="1"/>
</dbReference>
<dbReference type="AlphaFoldDB" id="A0A9X3ETT1"/>
<organism evidence="2 3">
    <name type="scientific">Nannocystis pusilla</name>
    <dbReference type="NCBI Taxonomy" id="889268"/>
    <lineage>
        <taxon>Bacteria</taxon>
        <taxon>Pseudomonadati</taxon>
        <taxon>Myxococcota</taxon>
        <taxon>Polyangia</taxon>
        <taxon>Nannocystales</taxon>
        <taxon>Nannocystaceae</taxon>
        <taxon>Nannocystis</taxon>
    </lineage>
</organism>
<dbReference type="Gene3D" id="3.40.50.720">
    <property type="entry name" value="NAD(P)-binding Rossmann-like Domain"/>
    <property type="match status" value="1"/>
</dbReference>
<proteinExistence type="predicted"/>
<reference evidence="2" key="1">
    <citation type="submission" date="2022-11" db="EMBL/GenBank/DDBJ databases">
        <title>Minimal conservation of predation-associated metabolite biosynthetic gene clusters underscores biosynthetic potential of Myxococcota including descriptions for ten novel species: Archangium lansinium sp. nov., Myxococcus landrumus sp. nov., Nannocystis bai.</title>
        <authorList>
            <person name="Ahearne A."/>
            <person name="Stevens C."/>
            <person name="Phillips K."/>
        </authorList>
    </citation>
    <scope>NUCLEOTIDE SEQUENCE</scope>
    <source>
        <strain evidence="2">Na p29</strain>
    </source>
</reference>
<dbReference type="GO" id="GO:0042602">
    <property type="term" value="F:riboflavin reductase (NADPH) activity"/>
    <property type="evidence" value="ECO:0007669"/>
    <property type="project" value="TreeGrafter"/>
</dbReference>
<dbReference type="InterPro" id="IPR051606">
    <property type="entry name" value="Polyketide_Oxido-like"/>
</dbReference>
<protein>
    <submittedName>
        <fullName evidence="2">NAD(P)H-binding protein</fullName>
    </submittedName>
</protein>
<keyword evidence="3" id="KW-1185">Reference proteome</keyword>
<evidence type="ECO:0000259" key="1">
    <source>
        <dbReference type="Pfam" id="PF13460"/>
    </source>
</evidence>
<dbReference type="Proteomes" id="UP001150924">
    <property type="component" value="Unassembled WGS sequence"/>
</dbReference>
<dbReference type="PANTHER" id="PTHR43355">
    <property type="entry name" value="FLAVIN REDUCTASE (NADPH)"/>
    <property type="match status" value="1"/>
</dbReference>
<name>A0A9X3ETT1_9BACT</name>
<evidence type="ECO:0000313" key="3">
    <source>
        <dbReference type="Proteomes" id="UP001150924"/>
    </source>
</evidence>
<dbReference type="GO" id="GO:0004074">
    <property type="term" value="F:biliverdin reductase [NAD(P)H] activity"/>
    <property type="evidence" value="ECO:0007669"/>
    <property type="project" value="TreeGrafter"/>
</dbReference>
<evidence type="ECO:0000313" key="2">
    <source>
        <dbReference type="EMBL" id="MCY1009856.1"/>
    </source>
</evidence>
<dbReference type="Pfam" id="PF13460">
    <property type="entry name" value="NAD_binding_10"/>
    <property type="match status" value="1"/>
</dbReference>
<dbReference type="InterPro" id="IPR036291">
    <property type="entry name" value="NAD(P)-bd_dom_sf"/>
</dbReference>
<sequence length="211" mass="22795">MRLVVFGATGGTGERLVEQALQAGHTVTAVARRPEAIALRHARLTVRRGDVANADDVAAAIAGHDAVVSALGAGSSRAPTTICRDGVGHMLAAMERCGVRRISCVSALGLGDGALQSWPLRLFMRHVLQPLLRHPFDDLRAMEARLRSSSLEWTIVRPPRLTNGRRLGRYRYAIDTPLARATTISRADLADYMLAHLDDRATVGALVEVAY</sequence>
<dbReference type="RefSeq" id="WP_267772582.1">
    <property type="nucleotide sequence ID" value="NZ_JAPNKE010000002.1"/>
</dbReference>
<comment type="caution">
    <text evidence="2">The sequence shown here is derived from an EMBL/GenBank/DDBJ whole genome shotgun (WGS) entry which is preliminary data.</text>
</comment>
<dbReference type="EMBL" id="JAPNKE010000002">
    <property type="protein sequence ID" value="MCY1009856.1"/>
    <property type="molecule type" value="Genomic_DNA"/>
</dbReference>
<gene>
    <name evidence="2" type="ORF">OV079_30710</name>
</gene>
<dbReference type="PANTHER" id="PTHR43355:SF2">
    <property type="entry name" value="FLAVIN REDUCTASE (NADPH)"/>
    <property type="match status" value="1"/>
</dbReference>